<sequence>MFVAIDFGITNTDVAVNQNGDDTFYSFPSRPITNEFIDYIFNKIDLDFVNLHKIGVTGGKSSNLSNTYKDVPINKINEEEAIGRGAIALYDIYDESFVAVSTGTGTACIHHSEGKFNYLGGISVGGGTLQGLSKYLISTENAKDIEELAKKGDRKELDFLIGDVVNEVGSLNQDITASNFGKARNIENTSKEDTAASLSNMIGEIIGTISYLNALLCNENKVYFLGRTSLNNVIKTAIEDRLKLANISGVFKESREYGNVLGALRSIQSD</sequence>
<dbReference type="PANTHER" id="PTHR12280:SF20">
    <property type="entry name" value="4'-PHOSPHOPANTETHEINE PHOSPHATASE"/>
    <property type="match status" value="1"/>
</dbReference>
<evidence type="ECO:0000256" key="1">
    <source>
        <dbReference type="ARBA" id="ARBA00022490"/>
    </source>
</evidence>
<keyword evidence="6" id="KW-0173">Coenzyme A biosynthesis</keyword>
<evidence type="ECO:0000256" key="4">
    <source>
        <dbReference type="ARBA" id="ARBA00022777"/>
    </source>
</evidence>
<dbReference type="AlphaFoldDB" id="A0A520N278"/>
<dbReference type="EMBL" id="SHBF01000015">
    <property type="protein sequence ID" value="RZO27573.1"/>
    <property type="molecule type" value="Genomic_DNA"/>
</dbReference>
<name>A0A520N278_9GAMM</name>
<evidence type="ECO:0000256" key="6">
    <source>
        <dbReference type="ARBA" id="ARBA00022993"/>
    </source>
</evidence>
<organism evidence="7 8">
    <name type="scientific">SAR86 cluster bacterium</name>
    <dbReference type="NCBI Taxonomy" id="2030880"/>
    <lineage>
        <taxon>Bacteria</taxon>
        <taxon>Pseudomonadati</taxon>
        <taxon>Pseudomonadota</taxon>
        <taxon>Gammaproteobacteria</taxon>
        <taxon>SAR86 cluster</taxon>
    </lineage>
</organism>
<evidence type="ECO:0000313" key="7">
    <source>
        <dbReference type="EMBL" id="RZO27573.1"/>
    </source>
</evidence>
<dbReference type="InterPro" id="IPR011602">
    <property type="entry name" value="Type_II_PanK_bac"/>
</dbReference>
<dbReference type="InterPro" id="IPR043129">
    <property type="entry name" value="ATPase_NBD"/>
</dbReference>
<evidence type="ECO:0000313" key="8">
    <source>
        <dbReference type="Proteomes" id="UP000318710"/>
    </source>
</evidence>
<dbReference type="PIRSF" id="PIRSF036940">
    <property type="entry name" value="PanK_bac_aCoA"/>
    <property type="match status" value="1"/>
</dbReference>
<keyword evidence="5" id="KW-0067">ATP-binding</keyword>
<dbReference type="PANTHER" id="PTHR12280">
    <property type="entry name" value="PANTOTHENATE KINASE"/>
    <property type="match status" value="1"/>
</dbReference>
<dbReference type="Gene3D" id="3.30.420.40">
    <property type="match status" value="1"/>
</dbReference>
<comment type="caution">
    <text evidence="7">The sequence shown here is derived from an EMBL/GenBank/DDBJ whole genome shotgun (WGS) entry which is preliminary data.</text>
</comment>
<keyword evidence="4 7" id="KW-0418">Kinase</keyword>
<keyword evidence="2" id="KW-0808">Transferase</keyword>
<evidence type="ECO:0000256" key="2">
    <source>
        <dbReference type="ARBA" id="ARBA00022679"/>
    </source>
</evidence>
<dbReference type="SUPFAM" id="SSF53067">
    <property type="entry name" value="Actin-like ATPase domain"/>
    <property type="match status" value="1"/>
</dbReference>
<protein>
    <submittedName>
        <fullName evidence="7">Pantothenate kinase</fullName>
    </submittedName>
</protein>
<gene>
    <name evidence="7" type="ORF">EVA93_03060</name>
</gene>
<dbReference type="Pfam" id="PF03630">
    <property type="entry name" value="Fumble"/>
    <property type="match status" value="1"/>
</dbReference>
<dbReference type="Proteomes" id="UP000318710">
    <property type="component" value="Unassembled WGS sequence"/>
</dbReference>
<keyword evidence="1" id="KW-0963">Cytoplasm</keyword>
<evidence type="ECO:0000256" key="3">
    <source>
        <dbReference type="ARBA" id="ARBA00022741"/>
    </source>
</evidence>
<proteinExistence type="predicted"/>
<accession>A0A520N278</accession>
<keyword evidence="3" id="KW-0547">Nucleotide-binding</keyword>
<dbReference type="GO" id="GO:0015937">
    <property type="term" value="P:coenzyme A biosynthetic process"/>
    <property type="evidence" value="ECO:0007669"/>
    <property type="project" value="UniProtKB-KW"/>
</dbReference>
<dbReference type="GO" id="GO:0004594">
    <property type="term" value="F:pantothenate kinase activity"/>
    <property type="evidence" value="ECO:0007669"/>
    <property type="project" value="InterPro"/>
</dbReference>
<dbReference type="InterPro" id="IPR004567">
    <property type="entry name" value="Type_II_PanK"/>
</dbReference>
<evidence type="ECO:0000256" key="5">
    <source>
        <dbReference type="ARBA" id="ARBA00022840"/>
    </source>
</evidence>
<dbReference type="CDD" id="cd24085">
    <property type="entry name" value="ASKHA_NBD_PanK-II_bac"/>
    <property type="match status" value="1"/>
</dbReference>
<dbReference type="GO" id="GO:0005829">
    <property type="term" value="C:cytosol"/>
    <property type="evidence" value="ECO:0007669"/>
    <property type="project" value="TreeGrafter"/>
</dbReference>
<dbReference type="GO" id="GO:0005524">
    <property type="term" value="F:ATP binding"/>
    <property type="evidence" value="ECO:0007669"/>
    <property type="project" value="UniProtKB-KW"/>
</dbReference>
<reference evidence="7 8" key="1">
    <citation type="submission" date="2019-02" db="EMBL/GenBank/DDBJ databases">
        <title>Prokaryotic population dynamics and viral predation in marine succession experiment using metagenomics: the confinement effect.</title>
        <authorList>
            <person name="Haro-Moreno J.M."/>
            <person name="Rodriguez-Valera F."/>
            <person name="Lopez-Perez M."/>
        </authorList>
    </citation>
    <scope>NUCLEOTIDE SEQUENCE [LARGE SCALE GENOMIC DNA]</scope>
    <source>
        <strain evidence="7">MED-G160</strain>
    </source>
</reference>